<evidence type="ECO:0000256" key="6">
    <source>
        <dbReference type="ARBA" id="ARBA00023004"/>
    </source>
</evidence>
<dbReference type="SUPFAM" id="SSF56014">
    <property type="entry name" value="Nitrite and sulphite reductase 4Fe-4S domain-like"/>
    <property type="match status" value="2"/>
</dbReference>
<dbReference type="NCBIfam" id="NF007126">
    <property type="entry name" value="PRK09567.1"/>
    <property type="match status" value="1"/>
</dbReference>
<dbReference type="Pfam" id="PF03460">
    <property type="entry name" value="NIR_SIR_ferr"/>
    <property type="match status" value="2"/>
</dbReference>
<keyword evidence="4" id="KW-0479">Metal-binding</keyword>
<dbReference type="InterPro" id="IPR006067">
    <property type="entry name" value="NO2/SO3_Rdtase_4Fe4S_dom"/>
</dbReference>
<name>A0A939EB45_9HYPH</name>
<dbReference type="NCBIfam" id="TIGR02435">
    <property type="entry name" value="CobG"/>
    <property type="match status" value="1"/>
</dbReference>
<feature type="domain" description="Nitrite/sulphite reductase 4Fe-4S" evidence="8">
    <location>
        <begin position="469"/>
        <end position="549"/>
    </location>
</feature>
<keyword evidence="2" id="KW-0004">4Fe-4S</keyword>
<keyword evidence="7" id="KW-0411">Iron-sulfur</keyword>
<sequence length="581" mass="63684">MHAPIEKRGFSEEQLAYLANAVAKLGLHKAFQPDAGPAAEAENVYGTPLEELCKEEVAKYNLHPLDLRARIERWTDRNEIATGLDQFLLRHWGFFNVEPNSQGYMVRLRLPACKLRGDQMLALADIAQDYAGGYAHVTTRGNFQLREIEPKDVLNVMYDLQQAGLSCHGSGADSARNMTASPTSGFDPLELIDLSPYTIRLSNLVLHTRELQGLPRKFNISFDGGGSISTVSDSNDICFQAVEIKNNDQGLEPGIYCRIMLGGISGHRDLARDTGFVCTPEQTVLAGSAMLHVFVEHADRTNRKKARLKYLLDSKGFEWFVERTQEKLEELEAGFRLTPLSSVHDGLRPPVLRQAHIGVHRQSAADRNYVGVALEMGRLSPEQMRLIGRLALEKGSNDVRLTVWQNVLIAGIENHDIAEVVKALEENAMPTSATAFAAGAVACTGRWGCKLGLAYTKQNGTELVRHLEKTFTLDRPINIHLTGCPNSCAQHYIGDIGLVGTTLPDGGEGYHVVVGGGSDHDYGIARPLCGPVPADDVNEVVETIVGNYLSAREPGASFLEFVRSLDDSDLSRLLHGHSLAA</sequence>
<dbReference type="InterPro" id="IPR051329">
    <property type="entry name" value="NIR_SIR_4Fe-4S"/>
</dbReference>
<dbReference type="GO" id="GO:0016491">
    <property type="term" value="F:oxidoreductase activity"/>
    <property type="evidence" value="ECO:0007669"/>
    <property type="project" value="UniProtKB-KW"/>
</dbReference>
<evidence type="ECO:0000256" key="1">
    <source>
        <dbReference type="ARBA" id="ARBA00010429"/>
    </source>
</evidence>
<comment type="similarity">
    <text evidence="1">Belongs to the nitrite and sulfite reductase 4Fe-4S domain family.</text>
</comment>
<reference evidence="10" key="1">
    <citation type="submission" date="2020-12" db="EMBL/GenBank/DDBJ databases">
        <title>Oil enriched cultivation method for isolating marine PHA-producing bacteria.</title>
        <authorList>
            <person name="Zheng W."/>
            <person name="Yu S."/>
            <person name="Huang Y."/>
        </authorList>
    </citation>
    <scope>NUCLEOTIDE SEQUENCE</scope>
    <source>
        <strain evidence="10">SY-2-12</strain>
    </source>
</reference>
<dbReference type="PROSITE" id="PS00365">
    <property type="entry name" value="NIR_SIR"/>
    <property type="match status" value="1"/>
</dbReference>
<feature type="domain" description="Nitrite/Sulfite reductase ferredoxin-like" evidence="9">
    <location>
        <begin position="102"/>
        <end position="162"/>
    </location>
</feature>
<dbReference type="PANTHER" id="PTHR32439:SF0">
    <property type="entry name" value="FERREDOXIN--NITRITE REDUCTASE, CHLOROPLASTIC"/>
    <property type="match status" value="1"/>
</dbReference>
<dbReference type="InterPro" id="IPR036136">
    <property type="entry name" value="Nit/Sulf_reduc_fer-like_dom_sf"/>
</dbReference>
<dbReference type="Gene3D" id="3.90.480.10">
    <property type="entry name" value="Sulfite Reductase Hemoprotein,Domain 2"/>
    <property type="match status" value="1"/>
</dbReference>
<feature type="domain" description="Nitrite/Sulfite reductase ferredoxin-like" evidence="9">
    <location>
        <begin position="361"/>
        <end position="426"/>
    </location>
</feature>
<dbReference type="InterPro" id="IPR012798">
    <property type="entry name" value="Cbl_synth_CobG-like"/>
</dbReference>
<dbReference type="RefSeq" id="WP_207138838.1">
    <property type="nucleotide sequence ID" value="NZ_JAEKJZ010000001.1"/>
</dbReference>
<dbReference type="GO" id="GO:0051539">
    <property type="term" value="F:4 iron, 4 sulfur cluster binding"/>
    <property type="evidence" value="ECO:0007669"/>
    <property type="project" value="UniProtKB-KW"/>
</dbReference>
<evidence type="ECO:0000256" key="3">
    <source>
        <dbReference type="ARBA" id="ARBA00022617"/>
    </source>
</evidence>
<keyword evidence="3" id="KW-0349">Heme</keyword>
<dbReference type="Proteomes" id="UP000664096">
    <property type="component" value="Unassembled WGS sequence"/>
</dbReference>
<evidence type="ECO:0000256" key="2">
    <source>
        <dbReference type="ARBA" id="ARBA00022485"/>
    </source>
</evidence>
<protein>
    <submittedName>
        <fullName evidence="10">NirA family protein</fullName>
    </submittedName>
</protein>
<keyword evidence="6" id="KW-0408">Iron</keyword>
<proteinExistence type="inferred from homology"/>
<dbReference type="GO" id="GO:0046872">
    <property type="term" value="F:metal ion binding"/>
    <property type="evidence" value="ECO:0007669"/>
    <property type="project" value="UniProtKB-KW"/>
</dbReference>
<dbReference type="InterPro" id="IPR045854">
    <property type="entry name" value="NO2/SO3_Rdtase_4Fe4S_sf"/>
</dbReference>
<evidence type="ECO:0000259" key="8">
    <source>
        <dbReference type="Pfam" id="PF01077"/>
    </source>
</evidence>
<dbReference type="PRINTS" id="PR00397">
    <property type="entry name" value="SIROHAEM"/>
</dbReference>
<evidence type="ECO:0000256" key="5">
    <source>
        <dbReference type="ARBA" id="ARBA00023002"/>
    </source>
</evidence>
<dbReference type="EMBL" id="JAEKJZ010000001">
    <property type="protein sequence ID" value="MBN9669259.1"/>
    <property type="molecule type" value="Genomic_DNA"/>
</dbReference>
<dbReference type="SUPFAM" id="SSF55124">
    <property type="entry name" value="Nitrite/Sulfite reductase N-terminal domain-like"/>
    <property type="match status" value="2"/>
</dbReference>
<dbReference type="Gene3D" id="3.30.413.10">
    <property type="entry name" value="Sulfite Reductase Hemoprotein, domain 1"/>
    <property type="match status" value="2"/>
</dbReference>
<dbReference type="Pfam" id="PF01077">
    <property type="entry name" value="NIR_SIR"/>
    <property type="match status" value="2"/>
</dbReference>
<dbReference type="PANTHER" id="PTHR32439">
    <property type="entry name" value="FERREDOXIN--NITRITE REDUCTASE, CHLOROPLASTIC"/>
    <property type="match status" value="1"/>
</dbReference>
<evidence type="ECO:0000259" key="9">
    <source>
        <dbReference type="Pfam" id="PF03460"/>
    </source>
</evidence>
<gene>
    <name evidence="10" type="ORF">JF539_02840</name>
</gene>
<evidence type="ECO:0000313" key="11">
    <source>
        <dbReference type="Proteomes" id="UP000664096"/>
    </source>
</evidence>
<evidence type="ECO:0000313" key="10">
    <source>
        <dbReference type="EMBL" id="MBN9669259.1"/>
    </source>
</evidence>
<organism evidence="10 11">
    <name type="scientific">Roseibium aggregatum</name>
    <dbReference type="NCBI Taxonomy" id="187304"/>
    <lineage>
        <taxon>Bacteria</taxon>
        <taxon>Pseudomonadati</taxon>
        <taxon>Pseudomonadota</taxon>
        <taxon>Alphaproteobacteria</taxon>
        <taxon>Hyphomicrobiales</taxon>
        <taxon>Stappiaceae</taxon>
        <taxon>Roseibium</taxon>
    </lineage>
</organism>
<keyword evidence="5" id="KW-0560">Oxidoreductase</keyword>
<accession>A0A939EB45</accession>
<evidence type="ECO:0000256" key="7">
    <source>
        <dbReference type="ARBA" id="ARBA00023014"/>
    </source>
</evidence>
<dbReference type="InterPro" id="IPR005117">
    <property type="entry name" value="NiRdtase/SiRdtase_haem-b_fer"/>
</dbReference>
<dbReference type="AlphaFoldDB" id="A0A939EB45"/>
<dbReference type="InterPro" id="IPR006066">
    <property type="entry name" value="NO2/SO3_Rdtase_FeS/sirohaem_BS"/>
</dbReference>
<evidence type="ECO:0000256" key="4">
    <source>
        <dbReference type="ARBA" id="ARBA00022723"/>
    </source>
</evidence>
<feature type="domain" description="Nitrite/sulphite reductase 4Fe-4S" evidence="8">
    <location>
        <begin position="172"/>
        <end position="329"/>
    </location>
</feature>
<dbReference type="GO" id="GO:0020037">
    <property type="term" value="F:heme binding"/>
    <property type="evidence" value="ECO:0007669"/>
    <property type="project" value="InterPro"/>
</dbReference>
<comment type="caution">
    <text evidence="10">The sequence shown here is derived from an EMBL/GenBank/DDBJ whole genome shotgun (WGS) entry which is preliminary data.</text>
</comment>